<evidence type="ECO:0000256" key="7">
    <source>
        <dbReference type="SAM" id="Phobius"/>
    </source>
</evidence>
<feature type="transmembrane region" description="Helical" evidence="7">
    <location>
        <begin position="255"/>
        <end position="275"/>
    </location>
</feature>
<feature type="transmembrane region" description="Helical" evidence="7">
    <location>
        <begin position="160"/>
        <end position="181"/>
    </location>
</feature>
<comment type="similarity">
    <text evidence="2">Belongs to the UPF0324 family.</text>
</comment>
<evidence type="ECO:0000256" key="5">
    <source>
        <dbReference type="ARBA" id="ARBA00022989"/>
    </source>
</evidence>
<evidence type="ECO:0000256" key="1">
    <source>
        <dbReference type="ARBA" id="ARBA00004651"/>
    </source>
</evidence>
<keyword evidence="9" id="KW-1185">Reference proteome</keyword>
<evidence type="ECO:0000256" key="3">
    <source>
        <dbReference type="ARBA" id="ARBA00022475"/>
    </source>
</evidence>
<comment type="subcellular location">
    <subcellularLocation>
        <location evidence="1">Cell membrane</location>
        <topology evidence="1">Multi-pass membrane protein</topology>
    </subcellularLocation>
</comment>
<feature type="transmembrane region" description="Helical" evidence="7">
    <location>
        <begin position="226"/>
        <end position="243"/>
    </location>
</feature>
<feature type="transmembrane region" description="Helical" evidence="7">
    <location>
        <begin position="127"/>
        <end position="148"/>
    </location>
</feature>
<sequence>MKDLKATASSQTTQVCNALRPLFPGIALAVVIGLAALFLSEHYGPPVMLMALLIGMVFNPLAEESASAPGIEFASKGLLRAGVALLGVRVSMSDIASLGVWGFGTIAGLLVATILLGILMSRRDWQLGLLAGGAVGICGASAALAISSCLPRGQAMQKETLFTVVAVTAMSTLAMIIYPIVLVRLGLNESEIAFVLGASIHDVAQVVGAGLTISTETAELATLVKMVRVSLLPVVLFVLILVSSTMNTTGTRQKITLPGFLIVFFVLAVLANTGLMPEAVADGAVTVSKSFLIVAISALGAKTSLRSLATAGSQNMIRIGILTLVLFAASAISAHFLTGLS</sequence>
<dbReference type="PANTHER" id="PTHR30106">
    <property type="entry name" value="INNER MEMBRANE PROTEIN YEIH-RELATED"/>
    <property type="match status" value="1"/>
</dbReference>
<organism evidence="8 9">
    <name type="scientific">Tritonibacter aquimaris</name>
    <dbReference type="NCBI Taxonomy" id="2663379"/>
    <lineage>
        <taxon>Bacteria</taxon>
        <taxon>Pseudomonadati</taxon>
        <taxon>Pseudomonadota</taxon>
        <taxon>Alphaproteobacteria</taxon>
        <taxon>Rhodobacterales</taxon>
        <taxon>Paracoccaceae</taxon>
        <taxon>Tritonibacter</taxon>
    </lineage>
</organism>
<dbReference type="Pfam" id="PF03601">
    <property type="entry name" value="Cons_hypoth698"/>
    <property type="match status" value="1"/>
</dbReference>
<dbReference type="EMBL" id="WIXK01000003">
    <property type="protein sequence ID" value="MQY42517.1"/>
    <property type="molecule type" value="Genomic_DNA"/>
</dbReference>
<feature type="transmembrane region" description="Helical" evidence="7">
    <location>
        <begin position="21"/>
        <end position="39"/>
    </location>
</feature>
<evidence type="ECO:0000256" key="2">
    <source>
        <dbReference type="ARBA" id="ARBA00007977"/>
    </source>
</evidence>
<name>A0A844AS20_9RHOB</name>
<feature type="transmembrane region" description="Helical" evidence="7">
    <location>
        <begin position="98"/>
        <end position="120"/>
    </location>
</feature>
<keyword evidence="6 7" id="KW-0472">Membrane</keyword>
<protein>
    <submittedName>
        <fullName evidence="8">Putative sulfate exporter family transporter</fullName>
    </submittedName>
</protein>
<dbReference type="GO" id="GO:0005886">
    <property type="term" value="C:plasma membrane"/>
    <property type="evidence" value="ECO:0007669"/>
    <property type="project" value="UniProtKB-SubCell"/>
</dbReference>
<keyword evidence="3" id="KW-1003">Cell membrane</keyword>
<keyword evidence="4 7" id="KW-0812">Transmembrane</keyword>
<evidence type="ECO:0000256" key="4">
    <source>
        <dbReference type="ARBA" id="ARBA00022692"/>
    </source>
</evidence>
<reference evidence="8 9" key="1">
    <citation type="submission" date="2019-10" db="EMBL/GenBank/DDBJ databases">
        <title>Epibacterium sp. nov., isolated from seawater.</title>
        <authorList>
            <person name="Zhang X."/>
            <person name="Li N."/>
        </authorList>
    </citation>
    <scope>NUCLEOTIDE SEQUENCE [LARGE SCALE GENOMIC DNA]</scope>
    <source>
        <strain evidence="8 9">SM1969</strain>
    </source>
</reference>
<evidence type="ECO:0000256" key="6">
    <source>
        <dbReference type="ARBA" id="ARBA00023136"/>
    </source>
</evidence>
<accession>A0A844AS20</accession>
<dbReference type="AlphaFoldDB" id="A0A844AS20"/>
<evidence type="ECO:0000313" key="9">
    <source>
        <dbReference type="Proteomes" id="UP000436694"/>
    </source>
</evidence>
<feature type="transmembrane region" description="Helical" evidence="7">
    <location>
        <begin position="193"/>
        <end position="214"/>
    </location>
</feature>
<feature type="transmembrane region" description="Helical" evidence="7">
    <location>
        <begin position="317"/>
        <end position="337"/>
    </location>
</feature>
<feature type="transmembrane region" description="Helical" evidence="7">
    <location>
        <begin position="287"/>
        <end position="305"/>
    </location>
</feature>
<keyword evidence="5 7" id="KW-1133">Transmembrane helix</keyword>
<gene>
    <name evidence="8" type="ORF">GG681_07670</name>
</gene>
<dbReference type="RefSeq" id="WP_153546748.1">
    <property type="nucleotide sequence ID" value="NZ_WIXK01000003.1"/>
</dbReference>
<proteinExistence type="inferred from homology"/>
<dbReference type="Proteomes" id="UP000436694">
    <property type="component" value="Unassembled WGS sequence"/>
</dbReference>
<dbReference type="InterPro" id="IPR018383">
    <property type="entry name" value="UPF0324_pro"/>
</dbReference>
<evidence type="ECO:0000313" key="8">
    <source>
        <dbReference type="EMBL" id="MQY42517.1"/>
    </source>
</evidence>
<dbReference type="PANTHER" id="PTHR30106:SF2">
    <property type="entry name" value="UPF0324 INNER MEMBRANE PROTEIN YEIH"/>
    <property type="match status" value="1"/>
</dbReference>
<comment type="caution">
    <text evidence="8">The sequence shown here is derived from an EMBL/GenBank/DDBJ whole genome shotgun (WGS) entry which is preliminary data.</text>
</comment>